<dbReference type="InterPro" id="IPR036691">
    <property type="entry name" value="Endo/exonu/phosph_ase_sf"/>
</dbReference>
<protein>
    <submittedName>
        <fullName evidence="2">Endonuclease/exonuclease/phosphatase family protein</fullName>
    </submittedName>
</protein>
<dbReference type="GO" id="GO:0006506">
    <property type="term" value="P:GPI anchor biosynthetic process"/>
    <property type="evidence" value="ECO:0007669"/>
    <property type="project" value="TreeGrafter"/>
</dbReference>
<dbReference type="PANTHER" id="PTHR14859:SF1">
    <property type="entry name" value="PGAP2-INTERACTING PROTEIN"/>
    <property type="match status" value="1"/>
</dbReference>
<dbReference type="Pfam" id="PF03372">
    <property type="entry name" value="Exo_endo_phos"/>
    <property type="match status" value="1"/>
</dbReference>
<dbReference type="EMBL" id="CP061539">
    <property type="protein sequence ID" value="QNV38363.1"/>
    <property type="molecule type" value="Genomic_DNA"/>
</dbReference>
<dbReference type="Gene3D" id="3.60.10.10">
    <property type="entry name" value="Endonuclease/exonuclease/phosphatase"/>
    <property type="match status" value="1"/>
</dbReference>
<keyword evidence="2" id="KW-0255">Endonuclease</keyword>
<dbReference type="InterPro" id="IPR051916">
    <property type="entry name" value="GPI-anchor_lipid_remodeler"/>
</dbReference>
<keyword evidence="2" id="KW-0378">Hydrolase</keyword>
<proteinExistence type="predicted"/>
<dbReference type="AlphaFoldDB" id="A0A7H2BFB7"/>
<dbReference type="KEGG" id="rter:IDM49_03580"/>
<dbReference type="Proteomes" id="UP000516404">
    <property type="component" value="Chromosome"/>
</dbReference>
<evidence type="ECO:0000313" key="3">
    <source>
        <dbReference type="Proteomes" id="UP000516404"/>
    </source>
</evidence>
<dbReference type="SUPFAM" id="SSF56219">
    <property type="entry name" value="DNase I-like"/>
    <property type="match status" value="1"/>
</dbReference>
<accession>A0A7H2BFB7</accession>
<dbReference type="InterPro" id="IPR005135">
    <property type="entry name" value="Endo/exonuclease/phosphatase"/>
</dbReference>
<evidence type="ECO:0000313" key="2">
    <source>
        <dbReference type="EMBL" id="QNV38363.1"/>
    </source>
</evidence>
<feature type="domain" description="Endonuclease/exonuclease/phosphatase" evidence="1">
    <location>
        <begin position="21"/>
        <end position="267"/>
    </location>
</feature>
<reference evidence="2 3" key="1">
    <citation type="submission" date="2020-09" db="EMBL/GenBank/DDBJ databases">
        <title>Investigation of environmental microbes.</title>
        <authorList>
            <person name="Ou Y."/>
            <person name="Kang Q."/>
        </authorList>
    </citation>
    <scope>NUCLEOTIDE SEQUENCE [LARGE SCALE GENOMIC DNA]</scope>
    <source>
        <strain evidence="2 3">KJZ-14</strain>
    </source>
</reference>
<keyword evidence="3" id="KW-1185">Reference proteome</keyword>
<keyword evidence="2" id="KW-0540">Nuclease</keyword>
<dbReference type="CDD" id="cd09079">
    <property type="entry name" value="RgfB-like"/>
    <property type="match status" value="1"/>
</dbReference>
<name>A0A7H2BFB7_9MICC</name>
<dbReference type="GO" id="GO:0004519">
    <property type="term" value="F:endonuclease activity"/>
    <property type="evidence" value="ECO:0007669"/>
    <property type="project" value="UniProtKB-KW"/>
</dbReference>
<organism evidence="2 3">
    <name type="scientific">Rothia terrae</name>
    <dbReference type="NCBI Taxonomy" id="396015"/>
    <lineage>
        <taxon>Bacteria</taxon>
        <taxon>Bacillati</taxon>
        <taxon>Actinomycetota</taxon>
        <taxon>Actinomycetes</taxon>
        <taxon>Micrococcales</taxon>
        <taxon>Micrococcaceae</taxon>
        <taxon>Rothia</taxon>
    </lineage>
</organism>
<dbReference type="GO" id="GO:0016020">
    <property type="term" value="C:membrane"/>
    <property type="evidence" value="ECO:0007669"/>
    <property type="project" value="GOC"/>
</dbReference>
<dbReference type="RefSeq" id="WP_190725044.1">
    <property type="nucleotide sequence ID" value="NZ_CP061539.1"/>
</dbReference>
<dbReference type="GeneID" id="96623307"/>
<keyword evidence="2" id="KW-0269">Exonuclease</keyword>
<dbReference type="PANTHER" id="PTHR14859">
    <property type="entry name" value="CALCOFLUOR WHITE HYPERSENSITIVE PROTEIN PRECURSOR"/>
    <property type="match status" value="1"/>
</dbReference>
<evidence type="ECO:0000259" key="1">
    <source>
        <dbReference type="Pfam" id="PF03372"/>
    </source>
</evidence>
<sequence>MKILTLNTHSWLEINQIDKLIDLAHYIVNEDIDVITLQEVNQHQQFFEATSTPCFVSTSVEHPIREDNYALLLVRLLKKMGYTYHWSWIATHLGFEMYEEGLAILSKAPLQRTQALDLAPNYGFYDIQKRFALAAKIEVQGQPLWFATCHLSWWNNDGQSLFEHEFALLDRQLREIADAPAVMMGDFNNDSALREQGYDLVLSRGWHDARASATQVSGEATVHKAIHGWDEVLSAMTLDHIFTSEPIEFKTHKVVFADNTAQAISDHSGVLASFDPLQLSHPSQAFFARTA</sequence>
<gene>
    <name evidence="2" type="ORF">IDM49_03580</name>
</gene>
<dbReference type="GO" id="GO:0004527">
    <property type="term" value="F:exonuclease activity"/>
    <property type="evidence" value="ECO:0007669"/>
    <property type="project" value="UniProtKB-KW"/>
</dbReference>